<dbReference type="Gene3D" id="2.60.210.10">
    <property type="entry name" value="Apoptosis, Tumor Necrosis Factor Receptor Associated Protein 2, Chain A"/>
    <property type="match status" value="1"/>
</dbReference>
<sequence length="187" mass="21556">MELVKNVDLSRFSKEFLCGDVMDDRLMRNVAGMELIQEAMKSILLCENRTEGTFRYTVHNISSLSPTFVSSPEYYMRNLRWSVFLRTNYSRPKSLAVFVKCKSDSSSTWSCKVSYELRLLKQKADGPSYTKMSTRIFEPNKSSWGYDPFISWDQLMDPENGYVKDDSIVIEVKLIEVAPNPDVVPMA</sequence>
<gene>
    <name evidence="2" type="ORF">CAPTEDRAFT_219914</name>
</gene>
<proteinExistence type="predicted"/>
<dbReference type="SUPFAM" id="SSF49599">
    <property type="entry name" value="TRAF domain-like"/>
    <property type="match status" value="1"/>
</dbReference>
<dbReference type="AlphaFoldDB" id="R7UW42"/>
<dbReference type="PANTHER" id="PTHR47022:SF1">
    <property type="entry name" value="BTB AND MATH DOMAIN-CONTAINING PROTEIN 36-RELATED"/>
    <property type="match status" value="1"/>
</dbReference>
<dbReference type="STRING" id="283909.R7UW42"/>
<dbReference type="PANTHER" id="PTHR47022">
    <property type="entry name" value="BTB AND MATH DOMAIN-CONTAINING PROTEIN 36-RELATED"/>
    <property type="match status" value="1"/>
</dbReference>
<reference evidence="4" key="1">
    <citation type="submission" date="2012-12" db="EMBL/GenBank/DDBJ databases">
        <authorList>
            <person name="Hellsten U."/>
            <person name="Grimwood J."/>
            <person name="Chapman J.A."/>
            <person name="Shapiro H."/>
            <person name="Aerts A."/>
            <person name="Otillar R.P."/>
            <person name="Terry A.Y."/>
            <person name="Boore J.L."/>
            <person name="Simakov O."/>
            <person name="Marletaz F."/>
            <person name="Cho S.-J."/>
            <person name="Edsinger-Gonzales E."/>
            <person name="Havlak P."/>
            <person name="Kuo D.-H."/>
            <person name="Larsson T."/>
            <person name="Lv J."/>
            <person name="Arendt D."/>
            <person name="Savage R."/>
            <person name="Osoegawa K."/>
            <person name="de Jong P."/>
            <person name="Lindberg D.R."/>
            <person name="Seaver E.C."/>
            <person name="Weisblat D.A."/>
            <person name="Putnam N.H."/>
            <person name="Grigoriev I.V."/>
            <person name="Rokhsar D.S."/>
        </authorList>
    </citation>
    <scope>NUCLEOTIDE SEQUENCE</scope>
    <source>
        <strain evidence="4">I ESC-2004</strain>
    </source>
</reference>
<dbReference type="OMA" id="FPQRATS"/>
<name>R7UW42_CAPTE</name>
<dbReference type="EMBL" id="AMQN01022185">
    <property type="status" value="NOT_ANNOTATED_CDS"/>
    <property type="molecule type" value="Genomic_DNA"/>
</dbReference>
<evidence type="ECO:0000313" key="2">
    <source>
        <dbReference type="EMBL" id="ELU07571.1"/>
    </source>
</evidence>
<evidence type="ECO:0000259" key="1">
    <source>
        <dbReference type="PROSITE" id="PS50144"/>
    </source>
</evidence>
<evidence type="ECO:0000313" key="4">
    <source>
        <dbReference type="Proteomes" id="UP000014760"/>
    </source>
</evidence>
<dbReference type="EnsemblMetazoa" id="CapteT219914">
    <property type="protein sequence ID" value="CapteP219914"/>
    <property type="gene ID" value="CapteG219914"/>
</dbReference>
<dbReference type="HOGENOM" id="CLU_1449017_0_0_1"/>
<dbReference type="OrthoDB" id="6143701at2759"/>
<dbReference type="Proteomes" id="UP000014760">
    <property type="component" value="Unassembled WGS sequence"/>
</dbReference>
<reference evidence="2 4" key="2">
    <citation type="journal article" date="2013" name="Nature">
        <title>Insights into bilaterian evolution from three spiralian genomes.</title>
        <authorList>
            <person name="Simakov O."/>
            <person name="Marletaz F."/>
            <person name="Cho S.J."/>
            <person name="Edsinger-Gonzales E."/>
            <person name="Havlak P."/>
            <person name="Hellsten U."/>
            <person name="Kuo D.H."/>
            <person name="Larsson T."/>
            <person name="Lv J."/>
            <person name="Arendt D."/>
            <person name="Savage R."/>
            <person name="Osoegawa K."/>
            <person name="de Jong P."/>
            <person name="Grimwood J."/>
            <person name="Chapman J.A."/>
            <person name="Shapiro H."/>
            <person name="Aerts A."/>
            <person name="Otillar R.P."/>
            <person name="Terry A.Y."/>
            <person name="Boore J.L."/>
            <person name="Grigoriev I.V."/>
            <person name="Lindberg D.R."/>
            <person name="Seaver E.C."/>
            <person name="Weisblat D.A."/>
            <person name="Putnam N.H."/>
            <person name="Rokhsar D.S."/>
        </authorList>
    </citation>
    <scope>NUCLEOTIDE SEQUENCE</scope>
    <source>
        <strain evidence="2 4">I ESC-2004</strain>
    </source>
</reference>
<keyword evidence="4" id="KW-1185">Reference proteome</keyword>
<dbReference type="InterPro" id="IPR008974">
    <property type="entry name" value="TRAF-like"/>
</dbReference>
<organism evidence="2">
    <name type="scientific">Capitella teleta</name>
    <name type="common">Polychaete worm</name>
    <dbReference type="NCBI Taxonomy" id="283909"/>
    <lineage>
        <taxon>Eukaryota</taxon>
        <taxon>Metazoa</taxon>
        <taxon>Spiralia</taxon>
        <taxon>Lophotrochozoa</taxon>
        <taxon>Annelida</taxon>
        <taxon>Polychaeta</taxon>
        <taxon>Sedentaria</taxon>
        <taxon>Scolecida</taxon>
        <taxon>Capitellidae</taxon>
        <taxon>Capitella</taxon>
    </lineage>
</organism>
<dbReference type="InterPro" id="IPR002083">
    <property type="entry name" value="MATH/TRAF_dom"/>
</dbReference>
<evidence type="ECO:0000313" key="3">
    <source>
        <dbReference type="EnsemblMetazoa" id="CapteP219914"/>
    </source>
</evidence>
<reference evidence="3" key="3">
    <citation type="submission" date="2015-06" db="UniProtKB">
        <authorList>
            <consortium name="EnsemblMetazoa"/>
        </authorList>
    </citation>
    <scope>IDENTIFICATION</scope>
</reference>
<dbReference type="PROSITE" id="PS50144">
    <property type="entry name" value="MATH"/>
    <property type="match status" value="1"/>
</dbReference>
<dbReference type="EMBL" id="KB299760">
    <property type="protein sequence ID" value="ELU07571.1"/>
    <property type="molecule type" value="Genomic_DNA"/>
</dbReference>
<dbReference type="Pfam" id="PF22486">
    <property type="entry name" value="MATH_2"/>
    <property type="match status" value="1"/>
</dbReference>
<feature type="domain" description="MATH" evidence="1">
    <location>
        <begin position="51"/>
        <end position="174"/>
    </location>
</feature>
<protein>
    <recommendedName>
        <fullName evidence="1">MATH domain-containing protein</fullName>
    </recommendedName>
</protein>
<accession>R7UW42</accession>
<dbReference type="SMART" id="SM00061">
    <property type="entry name" value="MATH"/>
    <property type="match status" value="1"/>
</dbReference>